<evidence type="ECO:0000313" key="5">
    <source>
        <dbReference type="Proteomes" id="UP000307378"/>
    </source>
</evidence>
<dbReference type="GO" id="GO:0071555">
    <property type="term" value="P:cell wall organization"/>
    <property type="evidence" value="ECO:0007669"/>
    <property type="project" value="UniProtKB-UniRule"/>
</dbReference>
<feature type="active site" description="Nucleophile" evidence="1">
    <location>
        <position position="161"/>
    </location>
</feature>
<gene>
    <name evidence="4" type="ORF">FAA86_06765</name>
</gene>
<sequence>MTKRPKASPQARKTLSRILVRAAPRDQRRAILQAGHLTIPAALGRSGRTSRKREGDGATPIATMPLLHAYRRTDRLIPPPSLLPLRPTRSDMLWCDASADPNYNRPVRAPFRPSHERLKREDELYDICVVMDWNIRMRKRGCGSAIFFHIARPGFTPTEGCVAISSRDMCRLLPHLDRKTVLQVL</sequence>
<dbReference type="PANTHER" id="PTHR38589:SF1">
    <property type="entry name" value="BLR0621 PROTEIN"/>
    <property type="match status" value="1"/>
</dbReference>
<comment type="pathway">
    <text evidence="1">Cell wall biogenesis; peptidoglycan biosynthesis.</text>
</comment>
<reference evidence="4 5" key="1">
    <citation type="submission" date="2019-04" db="EMBL/GenBank/DDBJ databases">
        <title>genome sequence of strain W3.</title>
        <authorList>
            <person name="Gao J."/>
            <person name="Sun J."/>
        </authorList>
    </citation>
    <scope>NUCLEOTIDE SEQUENCE [LARGE SCALE GENOMIC DNA]</scope>
    <source>
        <strain evidence="4 5">W3</strain>
    </source>
</reference>
<dbReference type="Proteomes" id="UP000307378">
    <property type="component" value="Unassembled WGS sequence"/>
</dbReference>
<dbReference type="EMBL" id="STGU01000003">
    <property type="protein sequence ID" value="THV37289.1"/>
    <property type="molecule type" value="Genomic_DNA"/>
</dbReference>
<evidence type="ECO:0000259" key="3">
    <source>
        <dbReference type="PROSITE" id="PS52029"/>
    </source>
</evidence>
<organism evidence="4 5">
    <name type="scientific">Rhizobium rosettiformans W3</name>
    <dbReference type="NCBI Taxonomy" id="538378"/>
    <lineage>
        <taxon>Bacteria</taxon>
        <taxon>Pseudomonadati</taxon>
        <taxon>Pseudomonadota</taxon>
        <taxon>Alphaproteobacteria</taxon>
        <taxon>Hyphomicrobiales</taxon>
        <taxon>Rhizobiaceae</taxon>
        <taxon>Rhizobium/Agrobacterium group</taxon>
        <taxon>Rhizobium</taxon>
    </lineage>
</organism>
<name>A0A4S8Q8S7_9HYPH</name>
<keyword evidence="1" id="KW-0133">Cell shape</keyword>
<protein>
    <recommendedName>
        <fullName evidence="3">L,D-TPase catalytic domain-containing protein</fullName>
    </recommendedName>
</protein>
<evidence type="ECO:0000256" key="2">
    <source>
        <dbReference type="SAM" id="MobiDB-lite"/>
    </source>
</evidence>
<keyword evidence="1" id="KW-0961">Cell wall biogenesis/degradation</keyword>
<proteinExistence type="predicted"/>
<dbReference type="InterPro" id="IPR005490">
    <property type="entry name" value="LD_TPept_cat_dom"/>
</dbReference>
<dbReference type="PROSITE" id="PS52029">
    <property type="entry name" value="LD_TPASE"/>
    <property type="match status" value="1"/>
</dbReference>
<evidence type="ECO:0000313" key="4">
    <source>
        <dbReference type="EMBL" id="THV37289.1"/>
    </source>
</evidence>
<dbReference type="GO" id="GO:0009252">
    <property type="term" value="P:peptidoglycan biosynthetic process"/>
    <property type="evidence" value="ECO:0007669"/>
    <property type="project" value="UniProtKB-KW"/>
</dbReference>
<dbReference type="Pfam" id="PF03734">
    <property type="entry name" value="YkuD"/>
    <property type="match status" value="1"/>
</dbReference>
<dbReference type="PANTHER" id="PTHR38589">
    <property type="entry name" value="BLR0621 PROTEIN"/>
    <property type="match status" value="1"/>
</dbReference>
<feature type="active site" description="Proton donor/acceptor" evidence="1">
    <location>
        <position position="149"/>
    </location>
</feature>
<accession>A0A4S8Q8S7</accession>
<dbReference type="AlphaFoldDB" id="A0A4S8Q8S7"/>
<comment type="caution">
    <text evidence="4">The sequence shown here is derived from an EMBL/GenBank/DDBJ whole genome shotgun (WGS) entry which is preliminary data.</text>
</comment>
<dbReference type="GO" id="GO:0016740">
    <property type="term" value="F:transferase activity"/>
    <property type="evidence" value="ECO:0007669"/>
    <property type="project" value="InterPro"/>
</dbReference>
<evidence type="ECO:0000256" key="1">
    <source>
        <dbReference type="PROSITE-ProRule" id="PRU01373"/>
    </source>
</evidence>
<keyword evidence="1" id="KW-0573">Peptidoglycan synthesis</keyword>
<feature type="region of interest" description="Disordered" evidence="2">
    <location>
        <begin position="42"/>
        <end position="61"/>
    </location>
</feature>
<feature type="domain" description="L,D-TPase catalytic" evidence="3">
    <location>
        <begin position="18"/>
        <end position="185"/>
    </location>
</feature>
<dbReference type="GO" id="GO:0008360">
    <property type="term" value="P:regulation of cell shape"/>
    <property type="evidence" value="ECO:0007669"/>
    <property type="project" value="UniProtKB-UniRule"/>
</dbReference>